<organism evidence="1 2">
    <name type="scientific">Dallia pectoralis</name>
    <name type="common">Alaska blackfish</name>
    <dbReference type="NCBI Taxonomy" id="75939"/>
    <lineage>
        <taxon>Eukaryota</taxon>
        <taxon>Metazoa</taxon>
        <taxon>Chordata</taxon>
        <taxon>Craniata</taxon>
        <taxon>Vertebrata</taxon>
        <taxon>Euteleostomi</taxon>
        <taxon>Actinopterygii</taxon>
        <taxon>Neopterygii</taxon>
        <taxon>Teleostei</taxon>
        <taxon>Protacanthopterygii</taxon>
        <taxon>Esociformes</taxon>
        <taxon>Umbridae</taxon>
        <taxon>Dallia</taxon>
    </lineage>
</organism>
<accession>A0ACC2FYF0</accession>
<dbReference type="EMBL" id="CM055747">
    <property type="protein sequence ID" value="KAJ7996409.1"/>
    <property type="molecule type" value="Genomic_DNA"/>
</dbReference>
<proteinExistence type="predicted"/>
<sequence>MKGRHNSVISRLKTSQPHVQDLGCICHLVQLATRCGIRAAQVPVEDILVGIYTHCDKWKCCVYKRRCHFSTAYGCSNHLSLKTRAHGITFHRQKRNGSSDNYCSGDDCSSSSADPGL</sequence>
<keyword evidence="2" id="KW-1185">Reference proteome</keyword>
<gene>
    <name evidence="1" type="ORF">DPEC_G00236780</name>
</gene>
<reference evidence="1" key="1">
    <citation type="submission" date="2021-05" db="EMBL/GenBank/DDBJ databases">
        <authorList>
            <person name="Pan Q."/>
            <person name="Jouanno E."/>
            <person name="Zahm M."/>
            <person name="Klopp C."/>
            <person name="Cabau C."/>
            <person name="Louis A."/>
            <person name="Berthelot C."/>
            <person name="Parey E."/>
            <person name="Roest Crollius H."/>
            <person name="Montfort J."/>
            <person name="Robinson-Rechavi M."/>
            <person name="Bouchez O."/>
            <person name="Lampietro C."/>
            <person name="Lopez Roques C."/>
            <person name="Donnadieu C."/>
            <person name="Postlethwait J."/>
            <person name="Bobe J."/>
            <person name="Dillon D."/>
            <person name="Chandos A."/>
            <person name="von Hippel F."/>
            <person name="Guiguen Y."/>
        </authorList>
    </citation>
    <scope>NUCLEOTIDE SEQUENCE</scope>
    <source>
        <strain evidence="1">YG-Jan2019</strain>
    </source>
</reference>
<dbReference type="Proteomes" id="UP001157502">
    <property type="component" value="Chromosome 20"/>
</dbReference>
<comment type="caution">
    <text evidence="1">The sequence shown here is derived from an EMBL/GenBank/DDBJ whole genome shotgun (WGS) entry which is preliminary data.</text>
</comment>
<protein>
    <submittedName>
        <fullName evidence="1">Uncharacterized protein</fullName>
    </submittedName>
</protein>
<evidence type="ECO:0000313" key="1">
    <source>
        <dbReference type="EMBL" id="KAJ7996409.1"/>
    </source>
</evidence>
<evidence type="ECO:0000313" key="2">
    <source>
        <dbReference type="Proteomes" id="UP001157502"/>
    </source>
</evidence>
<name>A0ACC2FYF0_DALPE</name>